<dbReference type="Proteomes" id="UP000467522">
    <property type="component" value="Unassembled WGS sequence"/>
</dbReference>
<gene>
    <name evidence="1" type="ORF">GAK33_07890</name>
</gene>
<sequence>MSGTSQLTGSGWIAYGAPRTDDKPYGVPYYSGKPQDQVGENGDVTIDPVTLVVYKKTAGAWAALAPSGAVTVQNSAGTVTRNLTATNGVVTLDATDAIVANGNTMTLQKSDGTTSSGNATLNSPATAIVAAGALTAVKAAA</sequence>
<dbReference type="AlphaFoldDB" id="A0A833UUJ5"/>
<accession>A0A833UUJ5</accession>
<reference evidence="2" key="1">
    <citation type="journal article" date="2020" name="MBio">
        <title>Horizontal gene transfer to a defensive symbiont with a reduced genome amongst a multipartite beetle microbiome.</title>
        <authorList>
            <person name="Waterworth S.C."/>
            <person name="Florez L.V."/>
            <person name="Rees E.R."/>
            <person name="Hertweck C."/>
            <person name="Kaltenpoth M."/>
            <person name="Kwan J.C."/>
        </authorList>
    </citation>
    <scope>NUCLEOTIDE SEQUENCE [LARGE SCALE GENOMIC DNA]</scope>
</reference>
<comment type="caution">
    <text evidence="1">The sequence shown here is derived from an EMBL/GenBank/DDBJ whole genome shotgun (WGS) entry which is preliminary data.</text>
</comment>
<evidence type="ECO:0000313" key="1">
    <source>
        <dbReference type="EMBL" id="KAF1030619.1"/>
    </source>
</evidence>
<evidence type="ECO:0000313" key="2">
    <source>
        <dbReference type="Proteomes" id="UP000467522"/>
    </source>
</evidence>
<organism evidence="1 2">
    <name type="scientific">Burkholderia lata (strain ATCC 17760 / DSM 23089 / LMG 22485 / NCIMB 9086 / R18194 / 383)</name>
    <dbReference type="NCBI Taxonomy" id="482957"/>
    <lineage>
        <taxon>Bacteria</taxon>
        <taxon>Pseudomonadati</taxon>
        <taxon>Pseudomonadota</taxon>
        <taxon>Betaproteobacteria</taxon>
        <taxon>Burkholderiales</taxon>
        <taxon>Burkholderiaceae</taxon>
        <taxon>Burkholderia</taxon>
        <taxon>Burkholderia cepacia complex</taxon>
    </lineage>
</organism>
<name>A0A833UUJ5_BURL3</name>
<dbReference type="RefSeq" id="WP_278651285.1">
    <property type="nucleotide sequence ID" value="NZ_WNDV01000067.1"/>
</dbReference>
<proteinExistence type="predicted"/>
<protein>
    <submittedName>
        <fullName evidence="1">Uncharacterized protein</fullName>
    </submittedName>
</protein>
<dbReference type="EMBL" id="WNDV01000067">
    <property type="protein sequence ID" value="KAF1030619.1"/>
    <property type="molecule type" value="Genomic_DNA"/>
</dbReference>